<keyword evidence="2" id="KW-0812">Transmembrane</keyword>
<evidence type="ECO:0000256" key="1">
    <source>
        <dbReference type="SAM" id="MobiDB-lite"/>
    </source>
</evidence>
<dbReference type="AlphaFoldDB" id="A0A8J6CCX4"/>
<feature type="compositionally biased region" description="Basic and acidic residues" evidence="1">
    <location>
        <begin position="16"/>
        <end position="45"/>
    </location>
</feature>
<protein>
    <submittedName>
        <fullName evidence="3">Uncharacterized protein</fullName>
    </submittedName>
</protein>
<dbReference type="OrthoDB" id="10472583at2759"/>
<dbReference type="EMBL" id="JAGTXO010000007">
    <property type="protein sequence ID" value="KAG8466566.1"/>
    <property type="molecule type" value="Genomic_DNA"/>
</dbReference>
<name>A0A8J6CCX4_DIALT</name>
<keyword evidence="2" id="KW-0472">Membrane</keyword>
<reference evidence="3" key="1">
    <citation type="submission" date="2021-05" db="EMBL/GenBank/DDBJ databases">
        <title>The genome of the haptophyte Pavlova lutheri (Diacronema luteri, Pavlovales) - a model for lipid biosynthesis in eukaryotic algae.</title>
        <authorList>
            <person name="Hulatt C.J."/>
            <person name="Posewitz M.C."/>
        </authorList>
    </citation>
    <scope>NUCLEOTIDE SEQUENCE</scope>
    <source>
        <strain evidence="3">NIVA-4/92</strain>
    </source>
</reference>
<keyword evidence="2" id="KW-1133">Transmembrane helix</keyword>
<feature type="region of interest" description="Disordered" evidence="1">
    <location>
        <begin position="1"/>
        <end position="48"/>
    </location>
</feature>
<evidence type="ECO:0000313" key="4">
    <source>
        <dbReference type="Proteomes" id="UP000751190"/>
    </source>
</evidence>
<comment type="caution">
    <text evidence="3">The sequence shown here is derived from an EMBL/GenBank/DDBJ whole genome shotgun (WGS) entry which is preliminary data.</text>
</comment>
<sequence>MGGRGRDPTSLKASKPLKEPPMKGYRDKLGASEKHRTKLEERGKSTELAQEQNAEMASRGFMVGSLLSVLCMLLVAIGVNWLLA</sequence>
<gene>
    <name evidence="3" type="ORF">KFE25_007945</name>
</gene>
<accession>A0A8J6CCX4</accession>
<evidence type="ECO:0000256" key="2">
    <source>
        <dbReference type="SAM" id="Phobius"/>
    </source>
</evidence>
<organism evidence="3 4">
    <name type="scientific">Diacronema lutheri</name>
    <name type="common">Unicellular marine alga</name>
    <name type="synonym">Monochrysis lutheri</name>
    <dbReference type="NCBI Taxonomy" id="2081491"/>
    <lineage>
        <taxon>Eukaryota</taxon>
        <taxon>Haptista</taxon>
        <taxon>Haptophyta</taxon>
        <taxon>Pavlovophyceae</taxon>
        <taxon>Pavlovales</taxon>
        <taxon>Pavlovaceae</taxon>
        <taxon>Diacronema</taxon>
    </lineage>
</organism>
<dbReference type="Proteomes" id="UP000751190">
    <property type="component" value="Unassembled WGS sequence"/>
</dbReference>
<keyword evidence="4" id="KW-1185">Reference proteome</keyword>
<evidence type="ECO:0000313" key="3">
    <source>
        <dbReference type="EMBL" id="KAG8466566.1"/>
    </source>
</evidence>
<proteinExistence type="predicted"/>
<feature type="transmembrane region" description="Helical" evidence="2">
    <location>
        <begin position="61"/>
        <end position="83"/>
    </location>
</feature>